<dbReference type="AlphaFoldDB" id="A0AAW6PK52"/>
<organism evidence="1 2">
    <name type="scientific">Pseudomonas putida</name>
    <name type="common">Arthrobacter siderocapsulatus</name>
    <dbReference type="NCBI Taxonomy" id="303"/>
    <lineage>
        <taxon>Bacteria</taxon>
        <taxon>Pseudomonadati</taxon>
        <taxon>Pseudomonadota</taxon>
        <taxon>Gammaproteobacteria</taxon>
        <taxon>Pseudomonadales</taxon>
        <taxon>Pseudomonadaceae</taxon>
        <taxon>Pseudomonas</taxon>
    </lineage>
</organism>
<proteinExistence type="predicted"/>
<protein>
    <submittedName>
        <fullName evidence="1">Uncharacterized protein</fullName>
    </submittedName>
</protein>
<sequence length="144" mass="16369">MPALLDRPSGDEIVKEWDMVGLHASASENLKSLQANLDPIFQGTRGREFLGPGFYAAPEIDVPTKIAGSIQLYDNKEATIFSVYTKSMARLKLGRDYDFSQFLDMPTQRNQMEIVFRTETYYLMAVRQVRSGRIVLPRSKEAPF</sequence>
<evidence type="ECO:0000313" key="1">
    <source>
        <dbReference type="EMBL" id="MDF3868947.1"/>
    </source>
</evidence>
<comment type="caution">
    <text evidence="1">The sequence shown here is derived from an EMBL/GenBank/DDBJ whole genome shotgun (WGS) entry which is preliminary data.</text>
</comment>
<evidence type="ECO:0000313" key="2">
    <source>
        <dbReference type="Proteomes" id="UP001217741"/>
    </source>
</evidence>
<dbReference type="RefSeq" id="WP_061204104.1">
    <property type="nucleotide sequence ID" value="NZ_BQII01000023.1"/>
</dbReference>
<reference evidence="1" key="1">
    <citation type="submission" date="2023-03" db="EMBL/GenBank/DDBJ databases">
        <title>Draft assemblies of triclosan tolerant bacteria isolated from returned activated sludge.</title>
        <authorList>
            <person name="Van Hamelsveld S."/>
        </authorList>
    </citation>
    <scope>NUCLEOTIDE SEQUENCE</scope>
    <source>
        <strain evidence="1">GW210012_S60</strain>
    </source>
</reference>
<dbReference type="EMBL" id="JARJLO010000008">
    <property type="protein sequence ID" value="MDF3868947.1"/>
    <property type="molecule type" value="Genomic_DNA"/>
</dbReference>
<dbReference type="Proteomes" id="UP001217741">
    <property type="component" value="Unassembled WGS sequence"/>
</dbReference>
<accession>A0AAW6PK52</accession>
<name>A0AAW6PK52_PSEPU</name>
<gene>
    <name evidence="1" type="ORF">P3W50_00490</name>
</gene>